<dbReference type="InterPro" id="IPR013087">
    <property type="entry name" value="Znf_C2H2_type"/>
</dbReference>
<dbReference type="PANTHER" id="PTHR45988">
    <property type="entry name" value="C2H2 TYPE ZINC FINGER TRANSCRIPTION FACTOR FAMILY-RELATED"/>
    <property type="match status" value="1"/>
</dbReference>
<evidence type="ECO:0000313" key="10">
    <source>
        <dbReference type="EMBL" id="CAI0464634.1"/>
    </source>
</evidence>
<keyword evidence="4" id="KW-0862">Zinc</keyword>
<reference evidence="10" key="1">
    <citation type="submission" date="2022-08" db="EMBL/GenBank/DDBJ databases">
        <authorList>
            <person name="Gutierrez-Valencia J."/>
        </authorList>
    </citation>
    <scope>NUCLEOTIDE SEQUENCE</scope>
</reference>
<dbReference type="GO" id="GO:0003700">
    <property type="term" value="F:DNA-binding transcription factor activity"/>
    <property type="evidence" value="ECO:0007669"/>
    <property type="project" value="InterPro"/>
</dbReference>
<feature type="region of interest" description="Disordered" evidence="8">
    <location>
        <begin position="58"/>
        <end position="78"/>
    </location>
</feature>
<keyword evidence="6" id="KW-0804">Transcription</keyword>
<proteinExistence type="predicted"/>
<sequence>MALQALNSPTAAGAPSFPEPWTKRKRSKRPAAGHAQPTEDEYLALCLVMLARGTTNFDFSSSHRPRSASPVPLSQETTAEEKLLSHKCAVCGKAFSSYQALGGHKASHRKSVSAQSTSSTTTTTSTVAAGATSGSGKSHECSICHKSFPTGQALGGHKRCHYDGGAAAAHAAEKSGIASSTVTATASVSEGVGSTTTMSNRGFIDLNLPALPEFAAGDFFLSGGGEDEVMSPLPVAKKPRVVMAIAAAAGSKAEVVSSQ</sequence>
<comment type="caution">
    <text evidence="10">The sequence shown here is derived from an EMBL/GenBank/DDBJ whole genome shotgun (WGS) entry which is preliminary data.</text>
</comment>
<dbReference type="PANTHER" id="PTHR45988:SF1">
    <property type="entry name" value="ZINC FINGER PROTEIN AZF2"/>
    <property type="match status" value="1"/>
</dbReference>
<evidence type="ECO:0000256" key="1">
    <source>
        <dbReference type="ARBA" id="ARBA00022723"/>
    </source>
</evidence>
<evidence type="ECO:0000256" key="8">
    <source>
        <dbReference type="SAM" id="MobiDB-lite"/>
    </source>
</evidence>
<accession>A0AAV0P124</accession>
<keyword evidence="11" id="KW-1185">Reference proteome</keyword>
<dbReference type="InterPro" id="IPR036236">
    <property type="entry name" value="Znf_C2H2_sf"/>
</dbReference>
<dbReference type="AlphaFoldDB" id="A0AAV0P124"/>
<keyword evidence="1" id="KW-0479">Metal-binding</keyword>
<dbReference type="SMART" id="SM00355">
    <property type="entry name" value="ZnF_C2H2"/>
    <property type="match status" value="2"/>
</dbReference>
<protein>
    <recommendedName>
        <fullName evidence="9">C2H2-type domain-containing protein</fullName>
    </recommendedName>
</protein>
<dbReference type="Pfam" id="PF13912">
    <property type="entry name" value="zf-C2H2_6"/>
    <property type="match status" value="2"/>
</dbReference>
<dbReference type="GO" id="GO:0000976">
    <property type="term" value="F:transcription cis-regulatory region binding"/>
    <property type="evidence" value="ECO:0007669"/>
    <property type="project" value="TreeGrafter"/>
</dbReference>
<keyword evidence="3 7" id="KW-0863">Zinc-finger</keyword>
<dbReference type="PROSITE" id="PS50157">
    <property type="entry name" value="ZINC_FINGER_C2H2_2"/>
    <property type="match status" value="2"/>
</dbReference>
<feature type="compositionally biased region" description="Low complexity" evidence="8">
    <location>
        <begin position="112"/>
        <end position="136"/>
    </location>
</feature>
<dbReference type="PROSITE" id="PS00028">
    <property type="entry name" value="ZINC_FINGER_C2H2_1"/>
    <property type="match status" value="2"/>
</dbReference>
<evidence type="ECO:0000313" key="11">
    <source>
        <dbReference type="Proteomes" id="UP001154282"/>
    </source>
</evidence>
<feature type="region of interest" description="Disordered" evidence="8">
    <location>
        <begin position="1"/>
        <end position="36"/>
    </location>
</feature>
<dbReference type="Proteomes" id="UP001154282">
    <property type="component" value="Unassembled WGS sequence"/>
</dbReference>
<dbReference type="GO" id="GO:0008270">
    <property type="term" value="F:zinc ion binding"/>
    <property type="evidence" value="ECO:0007669"/>
    <property type="project" value="UniProtKB-KW"/>
</dbReference>
<evidence type="ECO:0000256" key="7">
    <source>
        <dbReference type="PROSITE-ProRule" id="PRU00042"/>
    </source>
</evidence>
<evidence type="ECO:0000256" key="2">
    <source>
        <dbReference type="ARBA" id="ARBA00022737"/>
    </source>
</evidence>
<dbReference type="GO" id="GO:0005634">
    <property type="term" value="C:nucleus"/>
    <property type="evidence" value="ECO:0007669"/>
    <property type="project" value="TreeGrafter"/>
</dbReference>
<dbReference type="SUPFAM" id="SSF57667">
    <property type="entry name" value="beta-beta-alpha zinc fingers"/>
    <property type="match status" value="1"/>
</dbReference>
<organism evidence="10 11">
    <name type="scientific">Linum tenue</name>
    <dbReference type="NCBI Taxonomy" id="586396"/>
    <lineage>
        <taxon>Eukaryota</taxon>
        <taxon>Viridiplantae</taxon>
        <taxon>Streptophyta</taxon>
        <taxon>Embryophyta</taxon>
        <taxon>Tracheophyta</taxon>
        <taxon>Spermatophyta</taxon>
        <taxon>Magnoliopsida</taxon>
        <taxon>eudicotyledons</taxon>
        <taxon>Gunneridae</taxon>
        <taxon>Pentapetalae</taxon>
        <taxon>rosids</taxon>
        <taxon>fabids</taxon>
        <taxon>Malpighiales</taxon>
        <taxon>Linaceae</taxon>
        <taxon>Linum</taxon>
    </lineage>
</organism>
<keyword evidence="5" id="KW-0805">Transcription regulation</keyword>
<feature type="domain" description="C2H2-type" evidence="9">
    <location>
        <begin position="86"/>
        <end position="113"/>
    </location>
</feature>
<dbReference type="InterPro" id="IPR044653">
    <property type="entry name" value="AZF1/2/3-like"/>
</dbReference>
<name>A0AAV0P124_9ROSI</name>
<keyword evidence="2" id="KW-0677">Repeat</keyword>
<evidence type="ECO:0000256" key="5">
    <source>
        <dbReference type="ARBA" id="ARBA00023015"/>
    </source>
</evidence>
<evidence type="ECO:0000256" key="6">
    <source>
        <dbReference type="ARBA" id="ARBA00023163"/>
    </source>
</evidence>
<dbReference type="Gene3D" id="3.30.160.60">
    <property type="entry name" value="Classic Zinc Finger"/>
    <property type="match status" value="1"/>
</dbReference>
<feature type="region of interest" description="Disordered" evidence="8">
    <location>
        <begin position="107"/>
        <end position="139"/>
    </location>
</feature>
<feature type="compositionally biased region" description="Polar residues" evidence="8">
    <location>
        <begin position="1"/>
        <end position="10"/>
    </location>
</feature>
<evidence type="ECO:0000256" key="3">
    <source>
        <dbReference type="ARBA" id="ARBA00022771"/>
    </source>
</evidence>
<evidence type="ECO:0000259" key="9">
    <source>
        <dbReference type="PROSITE" id="PS50157"/>
    </source>
</evidence>
<feature type="domain" description="C2H2-type" evidence="9">
    <location>
        <begin position="139"/>
        <end position="175"/>
    </location>
</feature>
<gene>
    <name evidence="10" type="ORF">LITE_LOCUS36267</name>
</gene>
<evidence type="ECO:0000256" key="4">
    <source>
        <dbReference type="ARBA" id="ARBA00022833"/>
    </source>
</evidence>
<dbReference type="EMBL" id="CAMGYJ010000008">
    <property type="protein sequence ID" value="CAI0464634.1"/>
    <property type="molecule type" value="Genomic_DNA"/>
</dbReference>